<evidence type="ECO:0000259" key="2">
    <source>
        <dbReference type="SMART" id="SM00471"/>
    </source>
</evidence>
<evidence type="ECO:0000256" key="1">
    <source>
        <dbReference type="ARBA" id="ARBA00022801"/>
    </source>
</evidence>
<dbReference type="EMBL" id="FOIL01000060">
    <property type="protein sequence ID" value="SET88387.1"/>
    <property type="molecule type" value="Genomic_DNA"/>
</dbReference>
<dbReference type="Proteomes" id="UP000199820">
    <property type="component" value="Unassembled WGS sequence"/>
</dbReference>
<feature type="domain" description="HD/PDEase" evidence="2">
    <location>
        <begin position="69"/>
        <end position="227"/>
    </location>
</feature>
<dbReference type="Pfam" id="PF01966">
    <property type="entry name" value="HD"/>
    <property type="match status" value="1"/>
</dbReference>
<organism evidence="3 4">
    <name type="scientific">[Clostridium] aminophilum</name>
    <dbReference type="NCBI Taxonomy" id="1526"/>
    <lineage>
        <taxon>Bacteria</taxon>
        <taxon>Bacillati</taxon>
        <taxon>Bacillota</taxon>
        <taxon>Clostridia</taxon>
        <taxon>Lachnospirales</taxon>
        <taxon>Lachnospiraceae</taxon>
    </lineage>
</organism>
<dbReference type="InterPro" id="IPR006674">
    <property type="entry name" value="HD_domain"/>
</dbReference>
<dbReference type="InterPro" id="IPR051094">
    <property type="entry name" value="Diverse_Catalytic_Enzymes"/>
</dbReference>
<dbReference type="STRING" id="1526.SAMN02910262_01045"/>
<evidence type="ECO:0000313" key="4">
    <source>
        <dbReference type="Proteomes" id="UP000199820"/>
    </source>
</evidence>
<dbReference type="InterPro" id="IPR003607">
    <property type="entry name" value="HD/PDEase_dom"/>
</dbReference>
<dbReference type="Pfam" id="PF13286">
    <property type="entry name" value="HD_assoc"/>
    <property type="match status" value="1"/>
</dbReference>
<dbReference type="SMART" id="SM00471">
    <property type="entry name" value="HDc"/>
    <property type="match status" value="1"/>
</dbReference>
<name>A0A1I0HVV6_9FIRM</name>
<dbReference type="AlphaFoldDB" id="A0A1I0HVV6"/>
<evidence type="ECO:0000313" key="3">
    <source>
        <dbReference type="EMBL" id="SET88387.1"/>
    </source>
</evidence>
<dbReference type="RefSeq" id="WP_074650340.1">
    <property type="nucleotide sequence ID" value="NZ_FOIL01000060.1"/>
</dbReference>
<dbReference type="eggNOG" id="COG0232">
    <property type="taxonomic scope" value="Bacteria"/>
</dbReference>
<dbReference type="Gene3D" id="1.10.3210.10">
    <property type="entry name" value="Hypothetical protein af1432"/>
    <property type="match status" value="1"/>
</dbReference>
<dbReference type="SUPFAM" id="SSF109604">
    <property type="entry name" value="HD-domain/PDEase-like"/>
    <property type="match status" value="1"/>
</dbReference>
<dbReference type="GO" id="GO:0016787">
    <property type="term" value="F:hydrolase activity"/>
    <property type="evidence" value="ECO:0007669"/>
    <property type="project" value="UniProtKB-KW"/>
</dbReference>
<dbReference type="OrthoDB" id="9803619at2"/>
<dbReference type="PANTHER" id="PTHR35795:SF1">
    <property type="entry name" value="BIS(5'-NUCLEOSYL)-TETRAPHOSPHATASE, SYMMETRICAL"/>
    <property type="match status" value="1"/>
</dbReference>
<dbReference type="PANTHER" id="PTHR35795">
    <property type="entry name" value="SLR1885 PROTEIN"/>
    <property type="match status" value="1"/>
</dbReference>
<keyword evidence="4" id="KW-1185">Reference proteome</keyword>
<protein>
    <submittedName>
        <fullName evidence="3">dGTPase</fullName>
    </submittedName>
</protein>
<sequence>MSKNAFADAAAVPGCARWEALTRRETGLYRREDEIRSEFARDYTRLLHSLAYRRLKHKTQVFYNIDNDHVCTRMEHVAHVESVSGTIANFLGLNTELTKAIATGHDVGHAPFGHQGERILNELSQKYLGTGFWHERNGLRFVDKIDLLANSYNDMKNLDLTYAVRDGIISHCGEVDENGIFPRKELIDLERDFTAPGQFQPATWEGCLVKIADKVAYIGRDIEDAKRLGFLNGEAEERLRDMARIDNEQVLNTTVIMHNMIIDICESSTPERGICLSERFFGQMTELKKFNYEYIYRHKRFRTYSKYSAMVIHEIFDALYEQFDGKATWMKLEKEAKYCPELFRNFGKFISNYVNPDQVPEEFSREVFRYRNEKIYGNLDSSELYVQAIIDFISGMTDRYAIAAFEELLKY</sequence>
<accession>A0A1I0HVV6</accession>
<gene>
    <name evidence="3" type="ORF">SAMN04487771_10607</name>
</gene>
<reference evidence="3 4" key="1">
    <citation type="submission" date="2016-10" db="EMBL/GenBank/DDBJ databases">
        <authorList>
            <person name="de Groot N.N."/>
        </authorList>
    </citation>
    <scope>NUCLEOTIDE SEQUENCE [LARGE SCALE GENOMIC DNA]</scope>
    <source>
        <strain evidence="3 4">KH1P1</strain>
    </source>
</reference>
<proteinExistence type="predicted"/>
<dbReference type="CDD" id="cd00077">
    <property type="entry name" value="HDc"/>
    <property type="match status" value="1"/>
</dbReference>
<keyword evidence="1" id="KW-0378">Hydrolase</keyword>
<dbReference type="InterPro" id="IPR026875">
    <property type="entry name" value="PHydrolase_assoc_dom"/>
</dbReference>